<dbReference type="Gene3D" id="3.40.50.10190">
    <property type="entry name" value="BRCT domain"/>
    <property type="match status" value="1"/>
</dbReference>
<feature type="binding site" evidence="14">
    <location>
        <position position="176"/>
    </location>
    <ligand>
        <name>NAD(+)</name>
        <dbReference type="ChEBI" id="CHEBI:57540"/>
    </ligand>
</feature>
<dbReference type="SMART" id="SM00532">
    <property type="entry name" value="LIGANc"/>
    <property type="match status" value="1"/>
</dbReference>
<evidence type="ECO:0000256" key="8">
    <source>
        <dbReference type="ARBA" id="ARBA00022833"/>
    </source>
</evidence>
<dbReference type="NCBIfam" id="NF005932">
    <property type="entry name" value="PRK07956.1"/>
    <property type="match status" value="1"/>
</dbReference>
<evidence type="ECO:0000313" key="18">
    <source>
        <dbReference type="Proteomes" id="UP000193450"/>
    </source>
</evidence>
<evidence type="ECO:0000256" key="6">
    <source>
        <dbReference type="ARBA" id="ARBA00022723"/>
    </source>
</evidence>
<dbReference type="EMBL" id="CP019343">
    <property type="protein sequence ID" value="ARN75450.1"/>
    <property type="molecule type" value="Genomic_DNA"/>
</dbReference>
<dbReference type="InterPro" id="IPR010994">
    <property type="entry name" value="RuvA_2-like"/>
</dbReference>
<dbReference type="InterPro" id="IPR001357">
    <property type="entry name" value="BRCT_dom"/>
</dbReference>
<dbReference type="FunFam" id="1.10.150.20:FF:000007">
    <property type="entry name" value="DNA ligase"/>
    <property type="match status" value="1"/>
</dbReference>
<dbReference type="InterPro" id="IPR036420">
    <property type="entry name" value="BRCT_dom_sf"/>
</dbReference>
<name>A0A1X9NBP3_9GAMM</name>
<keyword evidence="4 14" id="KW-0436">Ligase</keyword>
<evidence type="ECO:0000256" key="15">
    <source>
        <dbReference type="RuleBase" id="RU000618"/>
    </source>
</evidence>
<feature type="binding site" evidence="14">
    <location>
        <position position="116"/>
    </location>
    <ligand>
        <name>NAD(+)</name>
        <dbReference type="ChEBI" id="CHEBI:57540"/>
    </ligand>
</feature>
<dbReference type="InterPro" id="IPR018239">
    <property type="entry name" value="DNA_ligase_AS"/>
</dbReference>
<dbReference type="EC" id="6.5.1.2" evidence="2 14"/>
<dbReference type="PANTHER" id="PTHR23389:SF9">
    <property type="entry name" value="DNA LIGASE"/>
    <property type="match status" value="1"/>
</dbReference>
<comment type="cofactor">
    <cofactor evidence="14">
        <name>Mg(2+)</name>
        <dbReference type="ChEBI" id="CHEBI:18420"/>
    </cofactor>
    <cofactor evidence="14">
        <name>Mn(2+)</name>
        <dbReference type="ChEBI" id="CHEBI:29035"/>
    </cofactor>
</comment>
<dbReference type="PROSITE" id="PS50172">
    <property type="entry name" value="BRCT"/>
    <property type="match status" value="1"/>
</dbReference>
<keyword evidence="14" id="KW-0464">Manganese</keyword>
<evidence type="ECO:0000256" key="13">
    <source>
        <dbReference type="ARBA" id="ARBA00060881"/>
    </source>
</evidence>
<dbReference type="PROSITE" id="PS01056">
    <property type="entry name" value="DNA_LIGASE_N2"/>
    <property type="match status" value="1"/>
</dbReference>
<dbReference type="SUPFAM" id="SSF50249">
    <property type="entry name" value="Nucleic acid-binding proteins"/>
    <property type="match status" value="1"/>
</dbReference>
<dbReference type="Gene3D" id="3.30.470.30">
    <property type="entry name" value="DNA ligase/mRNA capping enzyme"/>
    <property type="match status" value="1"/>
</dbReference>
<dbReference type="Pfam" id="PF00533">
    <property type="entry name" value="BRCT"/>
    <property type="match status" value="1"/>
</dbReference>
<dbReference type="OrthoDB" id="9759736at2"/>
<dbReference type="GO" id="GO:0046872">
    <property type="term" value="F:metal ion binding"/>
    <property type="evidence" value="ECO:0007669"/>
    <property type="project" value="UniProtKB-KW"/>
</dbReference>
<dbReference type="CDD" id="cd17748">
    <property type="entry name" value="BRCT_DNA_ligase_like"/>
    <property type="match status" value="1"/>
</dbReference>
<feature type="binding site" evidence="14">
    <location>
        <position position="441"/>
    </location>
    <ligand>
        <name>Zn(2+)</name>
        <dbReference type="ChEBI" id="CHEBI:29105"/>
    </ligand>
</feature>
<comment type="function">
    <text evidence="1 14">DNA ligase that catalyzes the formation of phosphodiester linkages between 5'-phosphoryl and 3'-hydroxyl groups in double-stranded DNA using NAD as a coenzyme and as the energy source for the reaction. It is essential for DNA replication and repair of damaged DNA.</text>
</comment>
<proteinExistence type="inferred from homology"/>
<dbReference type="Pfam" id="PF01653">
    <property type="entry name" value="DNA_ligase_aden"/>
    <property type="match status" value="1"/>
</dbReference>
<dbReference type="InterPro" id="IPR041663">
    <property type="entry name" value="DisA/LigA_HHH"/>
</dbReference>
<dbReference type="AlphaFoldDB" id="A0A1X9NBP3"/>
<feature type="domain" description="BRCT" evidence="16">
    <location>
        <begin position="700"/>
        <end position="781"/>
    </location>
</feature>
<dbReference type="Pfam" id="PF14520">
    <property type="entry name" value="HHH_5"/>
    <property type="match status" value="1"/>
</dbReference>
<dbReference type="RefSeq" id="WP_085759627.1">
    <property type="nucleotide sequence ID" value="NZ_CP019343.1"/>
</dbReference>
<feature type="binding site" evidence="14">
    <location>
        <position position="447"/>
    </location>
    <ligand>
        <name>Zn(2+)</name>
        <dbReference type="ChEBI" id="CHEBI:29105"/>
    </ligand>
</feature>
<dbReference type="GO" id="GO:0003677">
    <property type="term" value="F:DNA binding"/>
    <property type="evidence" value="ECO:0007669"/>
    <property type="project" value="InterPro"/>
</dbReference>
<accession>A0A1X9NBP3</accession>
<dbReference type="SUPFAM" id="SSF47781">
    <property type="entry name" value="RuvA domain 2-like"/>
    <property type="match status" value="2"/>
</dbReference>
<dbReference type="InterPro" id="IPR012340">
    <property type="entry name" value="NA-bd_OB-fold"/>
</dbReference>
<dbReference type="GO" id="GO:0003911">
    <property type="term" value="F:DNA ligase (NAD+) activity"/>
    <property type="evidence" value="ECO:0007669"/>
    <property type="project" value="UniProtKB-UniRule"/>
</dbReference>
<feature type="binding site" evidence="14">
    <location>
        <begin position="84"/>
        <end position="85"/>
    </location>
    <ligand>
        <name>NAD(+)</name>
        <dbReference type="ChEBI" id="CHEBI:57540"/>
    </ligand>
</feature>
<sequence length="781" mass="85408">MPLPAAISQQLDELRAVINQHNYRYYAMDDPSVPDAEYDRLMRQLQAIEADYPEAVNPESPTQRVGAEPLEGFQQIQHEVPMLSLDNVFNSEELLDFDRRITERLGSDTPFRLVCEPKLDGAAVSLLYRHGKLERGATRGDGAVGEDITHNVRTIKSIPLRLMGEGYPDVIEVRGEIYMPKKGFDELNERARANDEKTFVNPRNAAAGSLRMLDARITAERPLEMCCYSVGLVEGGDLPAGHYAILEQLQQWGFRINSEMRVVDNVQGCLEYHDYLLAKRSSLPYDIDGIVYKVDDLELQQELGFTAKGPRWAIAHKFPAEEEITKLLDVDFQVGRTGAITPVARLEPVFVGGVTVSNATLHNRDEIERLGVKINDTVVVRRAGDVIPQVAKVVLERRGDDAIDIQFPERCPVCDSDVERVKIVKYSKGSRTEEEGAAYRCVGRLVCQAQLNQAIIHYASRKALDIDGLGEKIVEQLVAEGLVKSPADLYKLQFDNLQELEGFAELSAKNLLAAIADRKSVPLSKLIFALGIPDVGEETAKVLAEVFGSIDKIRLALPQLLVNLPDIGREVANEITGFFADSHNAAVIDDLIAVGVNASDGGEISPKYQGAITMAECIAGFNIPGVGPTTAASLAKHFNDLALLLDASVASLAAIDKVSAKAAESVVSFFADHNNRDKAQQLEQQLLDFAMHWSCERQQVDALPLEGLIYVVTGTLETMGRSEAKARLQQLGAKVAGSVSKKTDCVVAGPGAGSKLTKAQDLGVDVIDEAALIVLLQQHGL</sequence>
<feature type="binding site" evidence="14">
    <location>
        <position position="139"/>
    </location>
    <ligand>
        <name>NAD(+)</name>
        <dbReference type="ChEBI" id="CHEBI:57540"/>
    </ligand>
</feature>
<keyword evidence="5 14" id="KW-0235">DNA replication</keyword>
<keyword evidence="18" id="KW-1185">Reference proteome</keyword>
<keyword evidence="10 14" id="KW-0520">NAD</keyword>
<dbReference type="InterPro" id="IPR003583">
    <property type="entry name" value="Hlx-hairpin-Hlx_DNA-bd_motif"/>
</dbReference>
<dbReference type="SMART" id="SM00292">
    <property type="entry name" value="BRCT"/>
    <property type="match status" value="1"/>
</dbReference>
<dbReference type="Gene3D" id="2.40.50.140">
    <property type="entry name" value="Nucleic acid-binding proteins"/>
    <property type="match status" value="1"/>
</dbReference>
<dbReference type="NCBIfam" id="TIGR00575">
    <property type="entry name" value="dnlj"/>
    <property type="match status" value="1"/>
</dbReference>
<comment type="catalytic activity">
    <reaction evidence="12 14 15">
        <text>NAD(+) + (deoxyribonucleotide)n-3'-hydroxyl + 5'-phospho-(deoxyribonucleotide)m = (deoxyribonucleotide)n+m + AMP + beta-nicotinamide D-nucleotide.</text>
        <dbReference type="EC" id="6.5.1.2"/>
    </reaction>
</comment>
<evidence type="ECO:0000256" key="7">
    <source>
        <dbReference type="ARBA" id="ARBA00022763"/>
    </source>
</evidence>
<keyword evidence="8 14" id="KW-0862">Zinc</keyword>
<dbReference type="Pfam" id="PF03120">
    <property type="entry name" value="OB_DNA_ligase"/>
    <property type="match status" value="1"/>
</dbReference>
<evidence type="ECO:0000313" key="17">
    <source>
        <dbReference type="EMBL" id="ARN75450.1"/>
    </source>
</evidence>
<evidence type="ECO:0000256" key="1">
    <source>
        <dbReference type="ARBA" id="ARBA00004067"/>
    </source>
</evidence>
<keyword evidence="7 14" id="KW-0227">DNA damage</keyword>
<feature type="binding site" evidence="14">
    <location>
        <position position="411"/>
    </location>
    <ligand>
        <name>Zn(2+)</name>
        <dbReference type="ChEBI" id="CHEBI:29105"/>
    </ligand>
</feature>
<dbReference type="Proteomes" id="UP000193450">
    <property type="component" value="Chromosome"/>
</dbReference>
<keyword evidence="6 14" id="KW-0479">Metal-binding</keyword>
<keyword evidence="11 14" id="KW-0234">DNA repair</keyword>
<evidence type="ECO:0000259" key="16">
    <source>
        <dbReference type="PROSITE" id="PS50172"/>
    </source>
</evidence>
<dbReference type="Gene3D" id="6.20.10.30">
    <property type="match status" value="1"/>
</dbReference>
<dbReference type="STRING" id="716816.BST96_15820"/>
<evidence type="ECO:0000256" key="12">
    <source>
        <dbReference type="ARBA" id="ARBA00034005"/>
    </source>
</evidence>
<dbReference type="CDD" id="cd00114">
    <property type="entry name" value="LIGANc"/>
    <property type="match status" value="1"/>
</dbReference>
<dbReference type="HAMAP" id="MF_01588">
    <property type="entry name" value="DNA_ligase_A"/>
    <property type="match status" value="1"/>
</dbReference>
<evidence type="ECO:0000256" key="5">
    <source>
        <dbReference type="ARBA" id="ARBA00022705"/>
    </source>
</evidence>
<evidence type="ECO:0000256" key="14">
    <source>
        <dbReference type="HAMAP-Rule" id="MF_01588"/>
    </source>
</evidence>
<evidence type="ECO:0000256" key="4">
    <source>
        <dbReference type="ARBA" id="ARBA00022598"/>
    </source>
</evidence>
<feature type="active site" description="N6-AMP-lysine intermediate" evidence="14">
    <location>
        <position position="118"/>
    </location>
</feature>
<feature type="binding site" evidence="14">
    <location>
        <position position="317"/>
    </location>
    <ligand>
        <name>NAD(+)</name>
        <dbReference type="ChEBI" id="CHEBI:57540"/>
    </ligand>
</feature>
<feature type="binding site" evidence="14">
    <location>
        <position position="293"/>
    </location>
    <ligand>
        <name>NAD(+)</name>
        <dbReference type="ChEBI" id="CHEBI:57540"/>
    </ligand>
</feature>
<evidence type="ECO:0000256" key="10">
    <source>
        <dbReference type="ARBA" id="ARBA00023027"/>
    </source>
</evidence>
<organism evidence="17 18">
    <name type="scientific">Oceanicoccus sagamiensis</name>
    <dbReference type="NCBI Taxonomy" id="716816"/>
    <lineage>
        <taxon>Bacteria</taxon>
        <taxon>Pseudomonadati</taxon>
        <taxon>Pseudomonadota</taxon>
        <taxon>Gammaproteobacteria</taxon>
        <taxon>Cellvibrionales</taxon>
        <taxon>Spongiibacteraceae</taxon>
        <taxon>Oceanicoccus</taxon>
    </lineage>
</organism>
<dbReference type="Pfam" id="PF12826">
    <property type="entry name" value="HHH_2"/>
    <property type="match status" value="2"/>
</dbReference>
<protein>
    <recommendedName>
        <fullName evidence="3 14">DNA ligase</fullName>
        <ecNumber evidence="2 14">6.5.1.2</ecNumber>
    </recommendedName>
    <alternativeName>
        <fullName evidence="14">Polydeoxyribonucleotide synthase [NAD(+)]</fullName>
    </alternativeName>
</protein>
<keyword evidence="9 14" id="KW-0460">Magnesium</keyword>
<dbReference type="Gene3D" id="1.10.150.20">
    <property type="entry name" value="5' to 3' exonuclease, C-terminal subdomain"/>
    <property type="match status" value="3"/>
</dbReference>
<evidence type="ECO:0000256" key="11">
    <source>
        <dbReference type="ARBA" id="ARBA00023204"/>
    </source>
</evidence>
<gene>
    <name evidence="14" type="primary">ligA</name>
    <name evidence="17" type="ORF">BST96_15820</name>
</gene>
<reference evidence="17 18" key="1">
    <citation type="submission" date="2016-11" db="EMBL/GenBank/DDBJ databases">
        <title>Trade-off between light-utilization and light-protection in marine flavobacteria.</title>
        <authorList>
            <person name="Kumagai Y."/>
        </authorList>
    </citation>
    <scope>NUCLEOTIDE SEQUENCE [LARGE SCALE GENOMIC DNA]</scope>
    <source>
        <strain evidence="17 18">NBRC 107125</strain>
    </source>
</reference>
<dbReference type="InterPro" id="IPR004150">
    <property type="entry name" value="NAD_DNA_ligase_OB"/>
</dbReference>
<dbReference type="PIRSF" id="PIRSF001604">
    <property type="entry name" value="LigA"/>
    <property type="match status" value="1"/>
</dbReference>
<dbReference type="InterPro" id="IPR013839">
    <property type="entry name" value="DNAligase_adenylation"/>
</dbReference>
<dbReference type="SMART" id="SM00278">
    <property type="entry name" value="HhH1"/>
    <property type="match status" value="6"/>
</dbReference>
<dbReference type="PROSITE" id="PS01055">
    <property type="entry name" value="DNA_LIGASE_N1"/>
    <property type="match status" value="1"/>
</dbReference>
<dbReference type="InterPro" id="IPR033136">
    <property type="entry name" value="DNA_ligase_CS"/>
</dbReference>
<feature type="binding site" evidence="14">
    <location>
        <begin position="35"/>
        <end position="39"/>
    </location>
    <ligand>
        <name>NAD(+)</name>
        <dbReference type="ChEBI" id="CHEBI:57540"/>
    </ligand>
</feature>
<dbReference type="InterPro" id="IPR001679">
    <property type="entry name" value="DNA_ligase"/>
</dbReference>
<dbReference type="GO" id="GO:0006281">
    <property type="term" value="P:DNA repair"/>
    <property type="evidence" value="ECO:0007669"/>
    <property type="project" value="UniProtKB-KW"/>
</dbReference>
<dbReference type="FunFam" id="3.30.470.30:FF:000001">
    <property type="entry name" value="DNA ligase"/>
    <property type="match status" value="1"/>
</dbReference>
<evidence type="ECO:0000256" key="3">
    <source>
        <dbReference type="ARBA" id="ARBA00013308"/>
    </source>
</evidence>
<feature type="binding site" evidence="14">
    <location>
        <position position="414"/>
    </location>
    <ligand>
        <name>Zn(2+)</name>
        <dbReference type="ChEBI" id="CHEBI:29105"/>
    </ligand>
</feature>
<evidence type="ECO:0000256" key="2">
    <source>
        <dbReference type="ARBA" id="ARBA00012722"/>
    </source>
</evidence>
<comment type="similarity">
    <text evidence="13 14">Belongs to the NAD-dependent DNA ligase family. LigA subfamily.</text>
</comment>
<dbReference type="GO" id="GO:0005829">
    <property type="term" value="C:cytosol"/>
    <property type="evidence" value="ECO:0007669"/>
    <property type="project" value="TreeGrafter"/>
</dbReference>
<dbReference type="InterPro" id="IPR013840">
    <property type="entry name" value="DNAligase_N"/>
</dbReference>
<dbReference type="GO" id="GO:0006260">
    <property type="term" value="P:DNA replication"/>
    <property type="evidence" value="ECO:0007669"/>
    <property type="project" value="UniProtKB-KW"/>
</dbReference>
<dbReference type="SUPFAM" id="SSF52113">
    <property type="entry name" value="BRCT domain"/>
    <property type="match status" value="1"/>
</dbReference>
<dbReference type="KEGG" id="osg:BST96_15820"/>
<dbReference type="FunFam" id="2.40.50.140:FF:000012">
    <property type="entry name" value="DNA ligase"/>
    <property type="match status" value="1"/>
</dbReference>
<dbReference type="SUPFAM" id="SSF56091">
    <property type="entry name" value="DNA ligase/mRNA capping enzyme, catalytic domain"/>
    <property type="match status" value="1"/>
</dbReference>
<dbReference type="Gene3D" id="1.10.287.610">
    <property type="entry name" value="Helix hairpin bin"/>
    <property type="match status" value="1"/>
</dbReference>
<dbReference type="FunFam" id="1.10.287.610:FF:000002">
    <property type="entry name" value="DNA ligase"/>
    <property type="match status" value="1"/>
</dbReference>
<evidence type="ECO:0000256" key="9">
    <source>
        <dbReference type="ARBA" id="ARBA00022842"/>
    </source>
</evidence>
<dbReference type="PANTHER" id="PTHR23389">
    <property type="entry name" value="CHROMOSOME TRANSMISSION FIDELITY FACTOR 18"/>
    <property type="match status" value="1"/>
</dbReference>